<protein>
    <submittedName>
        <fullName evidence="1">Uncharacterized protein</fullName>
    </submittedName>
</protein>
<accession>A0ABV2XLS8</accession>
<name>A0ABV2XLS8_9ACTN</name>
<reference evidence="1 2" key="1">
    <citation type="submission" date="2024-06" db="EMBL/GenBank/DDBJ databases">
        <title>The Natural Products Discovery Center: Release of the First 8490 Sequenced Strains for Exploring Actinobacteria Biosynthetic Diversity.</title>
        <authorList>
            <person name="Kalkreuter E."/>
            <person name="Kautsar S.A."/>
            <person name="Yang D."/>
            <person name="Bader C.D."/>
            <person name="Teijaro C.N."/>
            <person name="Fluegel L."/>
            <person name="Davis C.M."/>
            <person name="Simpson J.R."/>
            <person name="Lauterbach L."/>
            <person name="Steele A.D."/>
            <person name="Gui C."/>
            <person name="Meng S."/>
            <person name="Li G."/>
            <person name="Viehrig K."/>
            <person name="Ye F."/>
            <person name="Su P."/>
            <person name="Kiefer A.F."/>
            <person name="Nichols A."/>
            <person name="Cepeda A.J."/>
            <person name="Yan W."/>
            <person name="Fan B."/>
            <person name="Jiang Y."/>
            <person name="Adhikari A."/>
            <person name="Zheng C.-J."/>
            <person name="Schuster L."/>
            <person name="Cowan T.M."/>
            <person name="Smanski M.J."/>
            <person name="Chevrette M.G."/>
            <person name="De Carvalho L.P.S."/>
            <person name="Shen B."/>
        </authorList>
    </citation>
    <scope>NUCLEOTIDE SEQUENCE [LARGE SCALE GENOMIC DNA]</scope>
    <source>
        <strain evidence="1 2">NPDC019583</strain>
    </source>
</reference>
<keyword evidence="2" id="KW-1185">Reference proteome</keyword>
<gene>
    <name evidence="1" type="ORF">ABZ568_00595</name>
</gene>
<evidence type="ECO:0000313" key="2">
    <source>
        <dbReference type="Proteomes" id="UP001550603"/>
    </source>
</evidence>
<dbReference type="RefSeq" id="WP_359784312.1">
    <property type="nucleotide sequence ID" value="NZ_JBEYBN010000001.1"/>
</dbReference>
<organism evidence="1 2">
    <name type="scientific">Streptomyces olindensis</name>
    <dbReference type="NCBI Taxonomy" id="358823"/>
    <lineage>
        <taxon>Bacteria</taxon>
        <taxon>Bacillati</taxon>
        <taxon>Actinomycetota</taxon>
        <taxon>Actinomycetes</taxon>
        <taxon>Kitasatosporales</taxon>
        <taxon>Streptomycetaceae</taxon>
        <taxon>Streptomyces</taxon>
    </lineage>
</organism>
<dbReference type="EMBL" id="JBEYBN010000001">
    <property type="protein sequence ID" value="MEU2264959.1"/>
    <property type="molecule type" value="Genomic_DNA"/>
</dbReference>
<sequence length="154" mass="16713">MASAVALPLAADPTTGPVRSVREVVPVALWDKQVGLLMRDYPYDSVMAERVLGQGYAYLLTAMAHRGERLGLAPSKLVDIGVHTIILDTVAYAELCEKYNNGEFLHHVPKVDFKQDGSVMRTAHLVAADGWEVDLSLWADAADCSPCHPGSDSH</sequence>
<comment type="caution">
    <text evidence="1">The sequence shown here is derived from an EMBL/GenBank/DDBJ whole genome shotgun (WGS) entry which is preliminary data.</text>
</comment>
<evidence type="ECO:0000313" key="1">
    <source>
        <dbReference type="EMBL" id="MEU2264959.1"/>
    </source>
</evidence>
<dbReference type="Proteomes" id="UP001550603">
    <property type="component" value="Unassembled WGS sequence"/>
</dbReference>
<proteinExistence type="predicted"/>